<dbReference type="Proteomes" id="UP001559623">
    <property type="component" value="Unassembled WGS sequence"/>
</dbReference>
<accession>A0ABV3X4W1</accession>
<sequence length="94" mass="10643">MIDKVEKVTRIKGAVYDVRRRDAKDGEGKGKKETFKRMLESAMDKKKGSREAEEEDAAQKAYALDLSLNRATQSLFYADRQPLDLGGLVERIHA</sequence>
<reference evidence="1 2" key="1">
    <citation type="submission" date="2023-04" db="EMBL/GenBank/DDBJ databases">
        <title>Genome Sequence of Selenomonas sputigena ATCC 33150.</title>
        <authorList>
            <person name="Miller D.P."/>
            <person name="Anvari S."/>
            <person name="Polson S.W."/>
            <person name="Macdonald M."/>
            <person name="Mcdowell J.V."/>
        </authorList>
    </citation>
    <scope>NUCLEOTIDE SEQUENCE [LARGE SCALE GENOMIC DNA]</scope>
    <source>
        <strain evidence="1 2">ATCC 33150</strain>
    </source>
</reference>
<comment type="caution">
    <text evidence="1">The sequence shown here is derived from an EMBL/GenBank/DDBJ whole genome shotgun (WGS) entry which is preliminary data.</text>
</comment>
<name>A0ABV3X4W1_9FIRM</name>
<evidence type="ECO:0000313" key="2">
    <source>
        <dbReference type="Proteomes" id="UP001559623"/>
    </source>
</evidence>
<gene>
    <name evidence="1" type="ORF">QCO44_02755</name>
</gene>
<dbReference type="EMBL" id="JARVLH010000002">
    <property type="protein sequence ID" value="MEX5284563.1"/>
    <property type="molecule type" value="Genomic_DNA"/>
</dbReference>
<evidence type="ECO:0000313" key="1">
    <source>
        <dbReference type="EMBL" id="MEX5284563.1"/>
    </source>
</evidence>
<protein>
    <submittedName>
        <fullName evidence="1">Rubrerythrin</fullName>
    </submittedName>
</protein>
<organism evidence="1 2">
    <name type="scientific">Selenomonas sputigena</name>
    <dbReference type="NCBI Taxonomy" id="69823"/>
    <lineage>
        <taxon>Bacteria</taxon>
        <taxon>Bacillati</taxon>
        <taxon>Bacillota</taxon>
        <taxon>Negativicutes</taxon>
        <taxon>Selenomonadales</taxon>
        <taxon>Selenomonadaceae</taxon>
        <taxon>Selenomonas</taxon>
    </lineage>
</organism>
<keyword evidence="2" id="KW-1185">Reference proteome</keyword>
<proteinExistence type="predicted"/>
<dbReference type="RefSeq" id="WP_368846300.1">
    <property type="nucleotide sequence ID" value="NZ_CP194411.1"/>
</dbReference>